<dbReference type="EMBL" id="WWCS01000006">
    <property type="protein sequence ID" value="MYN40080.1"/>
    <property type="molecule type" value="Genomic_DNA"/>
</dbReference>
<sequence length="60" mass="6610">MAELTLATLLVALATLLALWPARALPAASRSSVVQGAVRPNTYFDIAVSSLLFARRRRRW</sequence>
<protein>
    <submittedName>
        <fullName evidence="1">Uncharacterized protein</fullName>
    </submittedName>
</protein>
<name>A0ABW9WGZ6_9BURK</name>
<organism evidence="1 2">
    <name type="scientific">Duganella margarita</name>
    <dbReference type="NCBI Taxonomy" id="2692170"/>
    <lineage>
        <taxon>Bacteria</taxon>
        <taxon>Pseudomonadati</taxon>
        <taxon>Pseudomonadota</taxon>
        <taxon>Betaproteobacteria</taxon>
        <taxon>Burkholderiales</taxon>
        <taxon>Oxalobacteraceae</taxon>
        <taxon>Telluria group</taxon>
        <taxon>Duganella</taxon>
    </lineage>
</organism>
<evidence type="ECO:0000313" key="2">
    <source>
        <dbReference type="Proteomes" id="UP000466332"/>
    </source>
</evidence>
<evidence type="ECO:0000313" key="1">
    <source>
        <dbReference type="EMBL" id="MYN40080.1"/>
    </source>
</evidence>
<dbReference type="RefSeq" id="WP_161045135.1">
    <property type="nucleotide sequence ID" value="NZ_WWCS01000006.1"/>
</dbReference>
<reference evidence="1 2" key="1">
    <citation type="submission" date="2019-12" db="EMBL/GenBank/DDBJ databases">
        <title>Novel species isolated from a subtropical stream in China.</title>
        <authorList>
            <person name="Lu H."/>
        </authorList>
    </citation>
    <scope>NUCLEOTIDE SEQUENCE [LARGE SCALE GENOMIC DNA]</scope>
    <source>
        <strain evidence="1 2">FT109W</strain>
    </source>
</reference>
<dbReference type="Proteomes" id="UP000466332">
    <property type="component" value="Unassembled WGS sequence"/>
</dbReference>
<comment type="caution">
    <text evidence="1">The sequence shown here is derived from an EMBL/GenBank/DDBJ whole genome shotgun (WGS) entry which is preliminary data.</text>
</comment>
<keyword evidence="2" id="KW-1185">Reference proteome</keyword>
<gene>
    <name evidence="1" type="ORF">GTP55_11910</name>
</gene>
<proteinExistence type="predicted"/>
<accession>A0ABW9WGZ6</accession>